<reference evidence="4" key="1">
    <citation type="submission" date="2017-10" db="EMBL/GenBank/DDBJ databases">
        <title>Rapid genome shrinkage in a self-fertile nematode reveals novel sperm competition proteins.</title>
        <authorList>
            <person name="Yin D."/>
            <person name="Schwarz E.M."/>
            <person name="Thomas C.G."/>
            <person name="Felde R.L."/>
            <person name="Korf I.F."/>
            <person name="Cutter A.D."/>
            <person name="Schartner C.M."/>
            <person name="Ralston E.J."/>
            <person name="Meyer B.J."/>
            <person name="Haag E.S."/>
        </authorList>
    </citation>
    <scope>NUCLEOTIDE SEQUENCE [LARGE SCALE GENOMIC DNA]</scope>
    <source>
        <strain evidence="4">JU1422</strain>
    </source>
</reference>
<evidence type="ECO:0000256" key="2">
    <source>
        <dbReference type="SAM" id="Phobius"/>
    </source>
</evidence>
<protein>
    <submittedName>
        <fullName evidence="3">Uncharacterized protein</fullName>
    </submittedName>
</protein>
<gene>
    <name evidence="3" type="primary">Cnig_chr_II.g4974</name>
    <name evidence="3" type="ORF">B9Z55_004974</name>
</gene>
<feature type="region of interest" description="Disordered" evidence="1">
    <location>
        <begin position="162"/>
        <end position="200"/>
    </location>
</feature>
<feature type="compositionally biased region" description="Basic and acidic residues" evidence="1">
    <location>
        <begin position="1"/>
        <end position="11"/>
    </location>
</feature>
<evidence type="ECO:0000313" key="4">
    <source>
        <dbReference type="Proteomes" id="UP000230233"/>
    </source>
</evidence>
<feature type="region of interest" description="Disordered" evidence="1">
    <location>
        <begin position="233"/>
        <end position="277"/>
    </location>
</feature>
<dbReference type="EMBL" id="PDUG01000002">
    <property type="protein sequence ID" value="PIC44692.1"/>
    <property type="molecule type" value="Genomic_DNA"/>
</dbReference>
<name>A0A2G5UYU1_9PELO</name>
<proteinExistence type="predicted"/>
<evidence type="ECO:0000313" key="3">
    <source>
        <dbReference type="EMBL" id="PIC44692.1"/>
    </source>
</evidence>
<accession>A0A2G5UYU1</accession>
<organism evidence="3 4">
    <name type="scientific">Caenorhabditis nigoni</name>
    <dbReference type="NCBI Taxonomy" id="1611254"/>
    <lineage>
        <taxon>Eukaryota</taxon>
        <taxon>Metazoa</taxon>
        <taxon>Ecdysozoa</taxon>
        <taxon>Nematoda</taxon>
        <taxon>Chromadorea</taxon>
        <taxon>Rhabditida</taxon>
        <taxon>Rhabditina</taxon>
        <taxon>Rhabditomorpha</taxon>
        <taxon>Rhabditoidea</taxon>
        <taxon>Rhabditidae</taxon>
        <taxon>Peloderinae</taxon>
        <taxon>Caenorhabditis</taxon>
    </lineage>
</organism>
<keyword evidence="2" id="KW-0472">Membrane</keyword>
<dbReference type="AlphaFoldDB" id="A0A2G5UYU1"/>
<feature type="region of interest" description="Disordered" evidence="1">
    <location>
        <begin position="1"/>
        <end position="35"/>
    </location>
</feature>
<keyword evidence="2" id="KW-0812">Transmembrane</keyword>
<feature type="transmembrane region" description="Helical" evidence="2">
    <location>
        <begin position="64"/>
        <end position="84"/>
    </location>
</feature>
<comment type="caution">
    <text evidence="3">The sequence shown here is derived from an EMBL/GenBank/DDBJ whole genome shotgun (WGS) entry which is preliminary data.</text>
</comment>
<keyword evidence="4" id="KW-1185">Reference proteome</keyword>
<keyword evidence="2" id="KW-1133">Transmembrane helix</keyword>
<sequence length="277" mass="30034">MSDTEDLHTDEFPIQTPEMPPPVDQHVKKPERPTPPMLPLLEDAFQNMTLVGTIKIYKDFMGRLHIASGFEVAIILAIFIASLLRLRFSSSMDRLPMIPLLTMPCTAYVKLDAQLDGTALQVSNAQFQDVLDGEHPPGRLLLPQEGGCLPGLQAHDAETRGALSGGTTLHTNQPHRRTGSKLIAPSPGSKLIAPSPGSKLIARRPSSKLIAPSPGSKLITHPPSSKLIAHRHNLPTDCRKPGPNPVPAQPSPAQRGHTHQWRTDGEGNQAGTSINFY</sequence>
<evidence type="ECO:0000256" key="1">
    <source>
        <dbReference type="SAM" id="MobiDB-lite"/>
    </source>
</evidence>
<dbReference type="Proteomes" id="UP000230233">
    <property type="component" value="Chromosome II"/>
</dbReference>